<dbReference type="RefSeq" id="XP_033680807.1">
    <property type="nucleotide sequence ID" value="XM_033835723.1"/>
</dbReference>
<protein>
    <submittedName>
        <fullName evidence="5">FAD/NAD(P)-binding domain-containing protein</fullName>
    </submittedName>
</protein>
<gene>
    <name evidence="5" type="ORF">BU26DRAFT_607122</name>
</gene>
<dbReference type="OrthoDB" id="2915840at2759"/>
<name>A0A6A6I8F0_9PLEO</name>
<dbReference type="AlphaFoldDB" id="A0A6A6I8F0"/>
<dbReference type="InterPro" id="IPR050346">
    <property type="entry name" value="FMO-like"/>
</dbReference>
<evidence type="ECO:0000256" key="2">
    <source>
        <dbReference type="ARBA" id="ARBA00022630"/>
    </source>
</evidence>
<organism evidence="5 6">
    <name type="scientific">Trematosphaeria pertusa</name>
    <dbReference type="NCBI Taxonomy" id="390896"/>
    <lineage>
        <taxon>Eukaryota</taxon>
        <taxon>Fungi</taxon>
        <taxon>Dikarya</taxon>
        <taxon>Ascomycota</taxon>
        <taxon>Pezizomycotina</taxon>
        <taxon>Dothideomycetes</taxon>
        <taxon>Pleosporomycetidae</taxon>
        <taxon>Pleosporales</taxon>
        <taxon>Massarineae</taxon>
        <taxon>Trematosphaeriaceae</taxon>
        <taxon>Trematosphaeria</taxon>
    </lineage>
</organism>
<dbReference type="Proteomes" id="UP000800094">
    <property type="component" value="Unassembled WGS sequence"/>
</dbReference>
<proteinExistence type="inferred from homology"/>
<evidence type="ECO:0000256" key="4">
    <source>
        <dbReference type="ARBA" id="ARBA00023002"/>
    </source>
</evidence>
<dbReference type="Gene3D" id="3.50.50.60">
    <property type="entry name" value="FAD/NAD(P)-binding domain"/>
    <property type="match status" value="1"/>
</dbReference>
<dbReference type="InterPro" id="IPR020946">
    <property type="entry name" value="Flavin_mOase-like"/>
</dbReference>
<reference evidence="5" key="1">
    <citation type="journal article" date="2020" name="Stud. Mycol.">
        <title>101 Dothideomycetes genomes: a test case for predicting lifestyles and emergence of pathogens.</title>
        <authorList>
            <person name="Haridas S."/>
            <person name="Albert R."/>
            <person name="Binder M."/>
            <person name="Bloem J."/>
            <person name="Labutti K."/>
            <person name="Salamov A."/>
            <person name="Andreopoulos B."/>
            <person name="Baker S."/>
            <person name="Barry K."/>
            <person name="Bills G."/>
            <person name="Bluhm B."/>
            <person name="Cannon C."/>
            <person name="Castanera R."/>
            <person name="Culley D."/>
            <person name="Daum C."/>
            <person name="Ezra D."/>
            <person name="Gonzalez J."/>
            <person name="Henrissat B."/>
            <person name="Kuo A."/>
            <person name="Liang C."/>
            <person name="Lipzen A."/>
            <person name="Lutzoni F."/>
            <person name="Magnuson J."/>
            <person name="Mondo S."/>
            <person name="Nolan M."/>
            <person name="Ohm R."/>
            <person name="Pangilinan J."/>
            <person name="Park H.-J."/>
            <person name="Ramirez L."/>
            <person name="Alfaro M."/>
            <person name="Sun H."/>
            <person name="Tritt A."/>
            <person name="Yoshinaga Y."/>
            <person name="Zwiers L.-H."/>
            <person name="Turgeon B."/>
            <person name="Goodwin S."/>
            <person name="Spatafora J."/>
            <person name="Crous P."/>
            <person name="Grigoriev I."/>
        </authorList>
    </citation>
    <scope>NUCLEOTIDE SEQUENCE</scope>
    <source>
        <strain evidence="5">CBS 122368</strain>
    </source>
</reference>
<dbReference type="SUPFAM" id="SSF51905">
    <property type="entry name" value="FAD/NAD(P)-binding domain"/>
    <property type="match status" value="2"/>
</dbReference>
<dbReference type="GO" id="GO:0050661">
    <property type="term" value="F:NADP binding"/>
    <property type="evidence" value="ECO:0007669"/>
    <property type="project" value="InterPro"/>
</dbReference>
<keyword evidence="2" id="KW-0285">Flavoprotein</keyword>
<keyword evidence="3" id="KW-0274">FAD</keyword>
<dbReference type="PANTHER" id="PTHR23023">
    <property type="entry name" value="DIMETHYLANILINE MONOOXYGENASE"/>
    <property type="match status" value="1"/>
</dbReference>
<dbReference type="GO" id="GO:0004499">
    <property type="term" value="F:N,N-dimethylaniline monooxygenase activity"/>
    <property type="evidence" value="ECO:0007669"/>
    <property type="project" value="InterPro"/>
</dbReference>
<evidence type="ECO:0000313" key="6">
    <source>
        <dbReference type="Proteomes" id="UP000800094"/>
    </source>
</evidence>
<dbReference type="InterPro" id="IPR036188">
    <property type="entry name" value="FAD/NAD-bd_sf"/>
</dbReference>
<dbReference type="Pfam" id="PF00743">
    <property type="entry name" value="FMO-like"/>
    <property type="match status" value="1"/>
</dbReference>
<dbReference type="EMBL" id="ML987199">
    <property type="protein sequence ID" value="KAF2245803.1"/>
    <property type="molecule type" value="Genomic_DNA"/>
</dbReference>
<dbReference type="GeneID" id="54589053"/>
<accession>A0A6A6I8F0</accession>
<evidence type="ECO:0000256" key="3">
    <source>
        <dbReference type="ARBA" id="ARBA00022827"/>
    </source>
</evidence>
<keyword evidence="6" id="KW-1185">Reference proteome</keyword>
<dbReference type="GO" id="GO:0050660">
    <property type="term" value="F:flavin adenine dinucleotide binding"/>
    <property type="evidence" value="ECO:0007669"/>
    <property type="project" value="InterPro"/>
</dbReference>
<evidence type="ECO:0000256" key="1">
    <source>
        <dbReference type="ARBA" id="ARBA00009183"/>
    </source>
</evidence>
<evidence type="ECO:0000313" key="5">
    <source>
        <dbReference type="EMBL" id="KAF2245803.1"/>
    </source>
</evidence>
<comment type="similarity">
    <text evidence="1">Belongs to the FMO family.</text>
</comment>
<keyword evidence="4" id="KW-0560">Oxidoreductase</keyword>
<sequence length="640" mass="71952">METFDVVIVGAGKGALALFTAYFSNICVGIHGMSILKTYRDVHPHASILVLDKGTSLGGVWANDRLYPGLKTNNHFRTFEFNDHPMSTDGYSLADDHIPGEHVNDYLASYAEKFVLTRHMRFNCSVDSAVDDGDLGWTLTITEENAGTRESSTIKARKLIVATGLTSEPFMPKLDGKKSFGAPIYHTSEFAKAENGLGPYKKVVLLSGAKFSWDIACAYASAGVQVDWVIRESGHGPCWMMPNRLTPLKVIPELLLQTRLVTWLSPCIWGDADGFSSIRSFFHQHWFGRKIVDAFFGKMQHSVLEHNKYDSHPETAKLRPWDDVFFIGTNRGLLNYGLDFFEFVRNGTIRVHIADITRLSDHTVHLSTGATLEADVLVCGTGWKDAPQLNFVTNRELGLPGFTSPSAWKYIPKADAEILEKCPKLQNQPDPRTYKPMTDNKIEIVSEPYRLYRFIVPPAFVESRTLAFAGAYRSPATTIIAQAQALWITAFLDNQIPDMSDHSIKIDVAAPEQLLTPRSGTTTPQAELGNVDTTEPANRIMYETVLHTQFGKWRYSRGFGARFPELWFDCLPYVDLLLKDVGVENHRKGSWWGERFTPYFPKDYAGIVGEYLELKDRRARLMNEKEEVKVEARDVAATAD</sequence>